<keyword evidence="9 15" id="KW-0028">Amino-acid biosynthesis</keyword>
<evidence type="ECO:0000256" key="5">
    <source>
        <dbReference type="ARBA" id="ARBA00005204"/>
    </source>
</evidence>
<dbReference type="SUPFAM" id="SSF101386">
    <property type="entry name" value="all-alpha NTP pyrophosphatases"/>
    <property type="match status" value="1"/>
</dbReference>
<dbReference type="HAMAP" id="MF_01019">
    <property type="entry name" value="HisIE"/>
    <property type="match status" value="1"/>
</dbReference>
<dbReference type="CDD" id="cd11534">
    <property type="entry name" value="NTP-PPase_HisIE_like"/>
    <property type="match status" value="1"/>
</dbReference>
<keyword evidence="12 15" id="KW-0067">ATP-binding</keyword>
<organism evidence="17 18">
    <name type="scientific">Agarivorans gilvus</name>
    <dbReference type="NCBI Taxonomy" id="680279"/>
    <lineage>
        <taxon>Bacteria</taxon>
        <taxon>Pseudomonadati</taxon>
        <taxon>Pseudomonadota</taxon>
        <taxon>Gammaproteobacteria</taxon>
        <taxon>Alteromonadales</taxon>
        <taxon>Alteromonadaceae</taxon>
        <taxon>Agarivorans</taxon>
    </lineage>
</organism>
<comment type="caution">
    <text evidence="17">The sequence shown here is derived from an EMBL/GenBank/DDBJ whole genome shotgun (WGS) entry which is preliminary data.</text>
</comment>
<dbReference type="EC" id="3.5.4.19" evidence="15"/>
<name>A0ABQ1HXF1_9ALTE</name>
<evidence type="ECO:0000256" key="13">
    <source>
        <dbReference type="ARBA" id="ARBA00023102"/>
    </source>
</evidence>
<dbReference type="Gene3D" id="3.10.20.810">
    <property type="entry name" value="Phosphoribosyl-AMP cyclohydrolase"/>
    <property type="match status" value="1"/>
</dbReference>
<dbReference type="Pfam" id="PF01503">
    <property type="entry name" value="PRA-PH"/>
    <property type="match status" value="1"/>
</dbReference>
<sequence length="205" mass="22838">MSQFEQLNQQIDWDKVEGLIPAVVQNDHSGQVLMLGYMNSDALKKTLDSQQVTFYSRTKQRLWTKGETSGNVLQLKSISLDCDQDTLLVAVDPIGPTCHKGTQSCFDGHQEPKLTFIAQLQAVLAERKSADPEQSYTASLFARGTKRISQKVGEEGVEVALAAMANDREELINESSDLLYHLLVLLEKQEVGFDEVVACLQARHK</sequence>
<gene>
    <name evidence="15 17" type="primary">hisI</name>
    <name evidence="15" type="synonym">hisIE</name>
    <name evidence="17" type="ORF">GCM10007414_03190</name>
</gene>
<dbReference type="Pfam" id="PF01502">
    <property type="entry name" value="PRA-CH"/>
    <property type="match status" value="1"/>
</dbReference>
<dbReference type="HAMAP" id="MF_01020">
    <property type="entry name" value="HisE"/>
    <property type="match status" value="1"/>
</dbReference>
<dbReference type="RefSeq" id="WP_055731915.1">
    <property type="nucleotide sequence ID" value="NZ_BMDY01000001.1"/>
</dbReference>
<comment type="pathway">
    <text evidence="4 15">Amino-acid biosynthesis; L-histidine biosynthesis; L-histidine from 5-phospho-alpha-D-ribose 1-diphosphate: step 3/9.</text>
</comment>
<evidence type="ECO:0000256" key="1">
    <source>
        <dbReference type="ARBA" id="ARBA00000024"/>
    </source>
</evidence>
<dbReference type="InterPro" id="IPR038019">
    <property type="entry name" value="PRib_AMP_CycHydrolase_sf"/>
</dbReference>
<dbReference type="NCBIfam" id="NF000768">
    <property type="entry name" value="PRK00051.1"/>
    <property type="match status" value="1"/>
</dbReference>
<dbReference type="Gene3D" id="1.10.287.1080">
    <property type="entry name" value="MazG-like"/>
    <property type="match status" value="1"/>
</dbReference>
<keyword evidence="8 15" id="KW-0963">Cytoplasm</keyword>
<feature type="region of interest" description="Phosphoribosyl-ATP pyrophosphohydrolase" evidence="15">
    <location>
        <begin position="117"/>
        <end position="205"/>
    </location>
</feature>
<reference evidence="18" key="1">
    <citation type="journal article" date="2019" name="Int. J. Syst. Evol. Microbiol.">
        <title>The Global Catalogue of Microorganisms (GCM) 10K type strain sequencing project: providing services to taxonomists for standard genome sequencing and annotation.</title>
        <authorList>
            <consortium name="The Broad Institute Genomics Platform"/>
            <consortium name="The Broad Institute Genome Sequencing Center for Infectious Disease"/>
            <person name="Wu L."/>
            <person name="Ma J."/>
        </authorList>
    </citation>
    <scope>NUCLEOTIDE SEQUENCE [LARGE SCALE GENOMIC DNA]</scope>
    <source>
        <strain evidence="18">CGMCC 1.10131</strain>
    </source>
</reference>
<evidence type="ECO:0000256" key="14">
    <source>
        <dbReference type="ARBA" id="ARBA00023268"/>
    </source>
</evidence>
<feature type="region of interest" description="Phosphoribosyl-AMP cyclohydrolase" evidence="15">
    <location>
        <begin position="1"/>
        <end position="116"/>
    </location>
</feature>
<evidence type="ECO:0000256" key="11">
    <source>
        <dbReference type="ARBA" id="ARBA00022801"/>
    </source>
</evidence>
<dbReference type="SUPFAM" id="SSF141734">
    <property type="entry name" value="HisI-like"/>
    <property type="match status" value="1"/>
</dbReference>
<dbReference type="NCBIfam" id="NF002747">
    <property type="entry name" value="PRK02759.1"/>
    <property type="match status" value="1"/>
</dbReference>
<dbReference type="Proteomes" id="UP000651977">
    <property type="component" value="Unassembled WGS sequence"/>
</dbReference>
<comment type="similarity">
    <text evidence="6 15">In the C-terminal section; belongs to the PRA-PH family.</text>
</comment>
<keyword evidence="14 15" id="KW-0511">Multifunctional enzyme</keyword>
<dbReference type="EC" id="3.6.1.31" evidence="15"/>
<feature type="domain" description="Phosphoribosyl-AMP cyclohydrolase" evidence="16">
    <location>
        <begin position="34"/>
        <end position="106"/>
    </location>
</feature>
<comment type="similarity">
    <text evidence="7 15">In the N-terminal section; belongs to the PRA-CH family.</text>
</comment>
<dbReference type="InterPro" id="IPR008179">
    <property type="entry name" value="HisE"/>
</dbReference>
<evidence type="ECO:0000313" key="18">
    <source>
        <dbReference type="Proteomes" id="UP000651977"/>
    </source>
</evidence>
<keyword evidence="13 15" id="KW-0368">Histidine biosynthesis</keyword>
<comment type="subcellular location">
    <subcellularLocation>
        <location evidence="3 15">Cytoplasm</location>
    </subcellularLocation>
</comment>
<dbReference type="NCBIfam" id="TIGR03188">
    <property type="entry name" value="histidine_hisI"/>
    <property type="match status" value="1"/>
</dbReference>
<comment type="catalytic activity">
    <reaction evidence="2 15">
        <text>1-(5-phospho-beta-D-ribosyl)-ATP + H2O = 1-(5-phospho-beta-D-ribosyl)-5'-AMP + diphosphate + H(+)</text>
        <dbReference type="Rhea" id="RHEA:22828"/>
        <dbReference type="ChEBI" id="CHEBI:15377"/>
        <dbReference type="ChEBI" id="CHEBI:15378"/>
        <dbReference type="ChEBI" id="CHEBI:33019"/>
        <dbReference type="ChEBI" id="CHEBI:59457"/>
        <dbReference type="ChEBI" id="CHEBI:73183"/>
        <dbReference type="EC" id="3.6.1.31"/>
    </reaction>
</comment>
<evidence type="ECO:0000256" key="12">
    <source>
        <dbReference type="ARBA" id="ARBA00022840"/>
    </source>
</evidence>
<keyword evidence="18" id="KW-1185">Reference proteome</keyword>
<evidence type="ECO:0000256" key="8">
    <source>
        <dbReference type="ARBA" id="ARBA00022490"/>
    </source>
</evidence>
<evidence type="ECO:0000259" key="16">
    <source>
        <dbReference type="Pfam" id="PF01502"/>
    </source>
</evidence>
<comment type="pathway">
    <text evidence="5 15">Amino-acid biosynthesis; L-histidine biosynthesis; L-histidine from 5-phospho-alpha-D-ribose 1-diphosphate: step 2/9.</text>
</comment>
<dbReference type="PANTHER" id="PTHR42945:SF9">
    <property type="entry name" value="HISTIDINE BIOSYNTHESIS BIFUNCTIONAL PROTEIN HISIE"/>
    <property type="match status" value="1"/>
</dbReference>
<proteinExistence type="inferred from homology"/>
<evidence type="ECO:0000256" key="6">
    <source>
        <dbReference type="ARBA" id="ARBA00007731"/>
    </source>
</evidence>
<evidence type="ECO:0000256" key="4">
    <source>
        <dbReference type="ARBA" id="ARBA00005169"/>
    </source>
</evidence>
<protein>
    <recommendedName>
        <fullName evidence="15">Histidine biosynthesis bifunctional protein HisIE</fullName>
    </recommendedName>
    <domain>
        <recommendedName>
            <fullName evidence="15">Phosphoribosyl-AMP cyclohydrolase</fullName>
            <shortName evidence="15">PRA-CH</shortName>
            <ecNumber evidence="15">3.5.4.19</ecNumber>
        </recommendedName>
    </domain>
    <domain>
        <recommendedName>
            <fullName evidence="15">Phosphoribosyl-ATP pyrophosphatase</fullName>
            <shortName evidence="15">PRA-PH</shortName>
            <ecNumber evidence="15">3.6.1.31</ecNumber>
        </recommendedName>
    </domain>
</protein>
<evidence type="ECO:0000256" key="15">
    <source>
        <dbReference type="HAMAP-Rule" id="MF_01019"/>
    </source>
</evidence>
<evidence type="ECO:0000256" key="9">
    <source>
        <dbReference type="ARBA" id="ARBA00022605"/>
    </source>
</evidence>
<evidence type="ECO:0000256" key="10">
    <source>
        <dbReference type="ARBA" id="ARBA00022741"/>
    </source>
</evidence>
<dbReference type="InterPro" id="IPR002496">
    <property type="entry name" value="PRib_AMP_CycHydrolase_dom"/>
</dbReference>
<dbReference type="InterPro" id="IPR023019">
    <property type="entry name" value="His_synth_HisIE"/>
</dbReference>
<accession>A0ABQ1HXF1</accession>
<evidence type="ECO:0000256" key="2">
    <source>
        <dbReference type="ARBA" id="ARBA00001460"/>
    </source>
</evidence>
<dbReference type="InterPro" id="IPR021130">
    <property type="entry name" value="PRib-ATP_PPHydrolase-like"/>
</dbReference>
<evidence type="ECO:0000256" key="3">
    <source>
        <dbReference type="ARBA" id="ARBA00004496"/>
    </source>
</evidence>
<keyword evidence="10 15" id="KW-0547">Nucleotide-binding</keyword>
<dbReference type="EMBL" id="BMDY01000001">
    <property type="protein sequence ID" value="GGA93861.1"/>
    <property type="molecule type" value="Genomic_DNA"/>
</dbReference>
<comment type="catalytic activity">
    <reaction evidence="1 15">
        <text>1-(5-phospho-beta-D-ribosyl)-5'-AMP + H2O = 1-(5-phospho-beta-D-ribosyl)-5-[(5-phospho-beta-D-ribosylamino)methylideneamino]imidazole-4-carboxamide</text>
        <dbReference type="Rhea" id="RHEA:20049"/>
        <dbReference type="ChEBI" id="CHEBI:15377"/>
        <dbReference type="ChEBI" id="CHEBI:58435"/>
        <dbReference type="ChEBI" id="CHEBI:59457"/>
        <dbReference type="EC" id="3.5.4.19"/>
    </reaction>
</comment>
<keyword evidence="11 15" id="KW-0378">Hydrolase</keyword>
<evidence type="ECO:0000256" key="7">
    <source>
        <dbReference type="ARBA" id="ARBA00008299"/>
    </source>
</evidence>
<dbReference type="PANTHER" id="PTHR42945">
    <property type="entry name" value="HISTIDINE BIOSYNTHESIS BIFUNCTIONAL PROTEIN"/>
    <property type="match status" value="1"/>
</dbReference>
<evidence type="ECO:0000313" key="17">
    <source>
        <dbReference type="EMBL" id="GGA93861.1"/>
    </source>
</evidence>